<dbReference type="InterPro" id="IPR009571">
    <property type="entry name" value="SUR7/Rim9-like_fungi"/>
</dbReference>
<evidence type="ECO:0000313" key="3">
    <source>
        <dbReference type="EMBL" id="EON62523.1"/>
    </source>
</evidence>
<dbReference type="Proteomes" id="UP000016924">
    <property type="component" value="Unassembled WGS sequence"/>
</dbReference>
<reference evidence="4" key="1">
    <citation type="submission" date="2012-06" db="EMBL/GenBank/DDBJ databases">
        <title>The genome sequence of Coniosporium apollinis CBS 100218.</title>
        <authorList>
            <consortium name="The Broad Institute Genome Sequencing Platform"/>
            <person name="Cuomo C."/>
            <person name="Gorbushina A."/>
            <person name="Noack S."/>
            <person name="Walker B."/>
            <person name="Young S.K."/>
            <person name="Zeng Q."/>
            <person name="Gargeya S."/>
            <person name="Fitzgerald M."/>
            <person name="Haas B."/>
            <person name="Abouelleil A."/>
            <person name="Alvarado L."/>
            <person name="Arachchi H.M."/>
            <person name="Berlin A.M."/>
            <person name="Chapman S.B."/>
            <person name="Goldberg J."/>
            <person name="Griggs A."/>
            <person name="Gujja S."/>
            <person name="Hansen M."/>
            <person name="Howarth C."/>
            <person name="Imamovic A."/>
            <person name="Larimer J."/>
            <person name="McCowan C."/>
            <person name="Montmayeur A."/>
            <person name="Murphy C."/>
            <person name="Neiman D."/>
            <person name="Pearson M."/>
            <person name="Priest M."/>
            <person name="Roberts A."/>
            <person name="Saif S."/>
            <person name="Shea T."/>
            <person name="Sisk P."/>
            <person name="Sykes S."/>
            <person name="Wortman J."/>
            <person name="Nusbaum C."/>
            <person name="Birren B."/>
        </authorList>
    </citation>
    <scope>NUCLEOTIDE SEQUENCE [LARGE SCALE GENOMIC DNA]</scope>
    <source>
        <strain evidence="4">CBS 100218</strain>
    </source>
</reference>
<dbReference type="GO" id="GO:0031505">
    <property type="term" value="P:fungal-type cell wall organization"/>
    <property type="evidence" value="ECO:0007669"/>
    <property type="project" value="TreeGrafter"/>
</dbReference>
<feature type="transmembrane region" description="Helical" evidence="2">
    <location>
        <begin position="191"/>
        <end position="218"/>
    </location>
</feature>
<feature type="transmembrane region" description="Helical" evidence="2">
    <location>
        <begin position="12"/>
        <end position="32"/>
    </location>
</feature>
<dbReference type="OMA" id="MNWAFVI"/>
<dbReference type="HOGENOM" id="CLU_034574_1_0_1"/>
<dbReference type="Pfam" id="PF06687">
    <property type="entry name" value="SUR7"/>
    <property type="match status" value="1"/>
</dbReference>
<feature type="region of interest" description="Disordered" evidence="1">
    <location>
        <begin position="291"/>
        <end position="334"/>
    </location>
</feature>
<feature type="compositionally biased region" description="Basic and acidic residues" evidence="1">
    <location>
        <begin position="305"/>
        <end position="334"/>
    </location>
</feature>
<name>R7YKW6_CONA1</name>
<dbReference type="PANTHER" id="PTHR28019">
    <property type="entry name" value="CELL MEMBRANE PROTEIN YLR413W-RELATED"/>
    <property type="match status" value="1"/>
</dbReference>
<keyword evidence="4" id="KW-1185">Reference proteome</keyword>
<organism evidence="3 4">
    <name type="scientific">Coniosporium apollinis (strain CBS 100218)</name>
    <name type="common">Rock-inhabiting black yeast</name>
    <dbReference type="NCBI Taxonomy" id="1168221"/>
    <lineage>
        <taxon>Eukaryota</taxon>
        <taxon>Fungi</taxon>
        <taxon>Dikarya</taxon>
        <taxon>Ascomycota</taxon>
        <taxon>Pezizomycotina</taxon>
        <taxon>Dothideomycetes</taxon>
        <taxon>Dothideomycetes incertae sedis</taxon>
        <taxon>Coniosporium</taxon>
    </lineage>
</organism>
<dbReference type="GO" id="GO:0051285">
    <property type="term" value="C:cell cortex of cell tip"/>
    <property type="evidence" value="ECO:0007669"/>
    <property type="project" value="TreeGrafter"/>
</dbReference>
<keyword evidence="2" id="KW-1133">Transmembrane helix</keyword>
<evidence type="ECO:0000256" key="2">
    <source>
        <dbReference type="SAM" id="Phobius"/>
    </source>
</evidence>
<gene>
    <name evidence="3" type="ORF">W97_01746</name>
</gene>
<keyword evidence="2" id="KW-0472">Membrane</keyword>
<sequence>MGKLTRVACIITPMALTIASLVCLVMVFMGGLNKSSPTLSSLYFFKADTSAFAANPSIVDVPGTDIDDKLVQAFKNSAAGASMNDFYTIHLWNYCSGKKDAATGAETIEFCSPRTASYWFNPVEVWKLDSGAGTGADVKLDDYIPGDLKKGLDTYAQVVKWMFAIYVIALCVTAAEIVIGILAIFSRWGSFVTTILSTATTLLTLAAAALATGIYVTLATTFSTVLKPYNIDASVGRRMMLATWLAAVFSLAAGAFWLLSTCCGSGKGDRKDSKGKRGAAVEKAPYTYERVMGARGGEQGGERGVPLRELRAGKGDLNRERGRAYEPFRHDERV</sequence>
<keyword evidence="2" id="KW-0812">Transmembrane</keyword>
<feature type="transmembrane region" description="Helical" evidence="2">
    <location>
        <begin position="239"/>
        <end position="259"/>
    </location>
</feature>
<dbReference type="InterPro" id="IPR052413">
    <property type="entry name" value="SUR7_domain"/>
</dbReference>
<evidence type="ECO:0008006" key="5">
    <source>
        <dbReference type="Google" id="ProtNLM"/>
    </source>
</evidence>
<dbReference type="OrthoDB" id="4480814at2759"/>
<dbReference type="eggNOG" id="ENOG502QRB5">
    <property type="taxonomic scope" value="Eukaryota"/>
</dbReference>
<dbReference type="RefSeq" id="XP_007777840.1">
    <property type="nucleotide sequence ID" value="XM_007779650.1"/>
</dbReference>
<protein>
    <recommendedName>
        <fullName evidence="5">Integral membrane protein</fullName>
    </recommendedName>
</protein>
<dbReference type="PANTHER" id="PTHR28019:SF3">
    <property type="entry name" value="INTEGRAL MEMBRANE PROTEIN (AFU_ORTHOLOGUE AFUA_6G07470)"/>
    <property type="match status" value="1"/>
</dbReference>
<evidence type="ECO:0000313" key="4">
    <source>
        <dbReference type="Proteomes" id="UP000016924"/>
    </source>
</evidence>
<proteinExistence type="predicted"/>
<accession>R7YKW6</accession>
<evidence type="ECO:0000256" key="1">
    <source>
        <dbReference type="SAM" id="MobiDB-lite"/>
    </source>
</evidence>
<dbReference type="EMBL" id="JH767559">
    <property type="protein sequence ID" value="EON62523.1"/>
    <property type="molecule type" value="Genomic_DNA"/>
</dbReference>
<dbReference type="GeneID" id="19899057"/>
<feature type="transmembrane region" description="Helical" evidence="2">
    <location>
        <begin position="163"/>
        <end position="185"/>
    </location>
</feature>
<dbReference type="GO" id="GO:0005886">
    <property type="term" value="C:plasma membrane"/>
    <property type="evidence" value="ECO:0007669"/>
    <property type="project" value="InterPro"/>
</dbReference>
<feature type="compositionally biased region" description="Gly residues" evidence="1">
    <location>
        <begin position="294"/>
        <end position="303"/>
    </location>
</feature>
<dbReference type="AlphaFoldDB" id="R7YKW6"/>